<name>A0ABT3C557_9MYCO</name>
<evidence type="ECO:0000313" key="4">
    <source>
        <dbReference type="Proteomes" id="UP001526201"/>
    </source>
</evidence>
<dbReference type="SMART" id="SM00047">
    <property type="entry name" value="LYZ2"/>
    <property type="match status" value="1"/>
</dbReference>
<organism evidence="3 4">
    <name type="scientific">Mycolicibacterium komossense</name>
    <dbReference type="NCBI Taxonomy" id="1779"/>
    <lineage>
        <taxon>Bacteria</taxon>
        <taxon>Bacillati</taxon>
        <taxon>Actinomycetota</taxon>
        <taxon>Actinomycetes</taxon>
        <taxon>Mycobacteriales</taxon>
        <taxon>Mycobacteriaceae</taxon>
        <taxon>Mycolicibacterium</taxon>
    </lineage>
</organism>
<evidence type="ECO:0000313" key="3">
    <source>
        <dbReference type="EMBL" id="MCV7224609.1"/>
    </source>
</evidence>
<dbReference type="Proteomes" id="UP001526201">
    <property type="component" value="Unassembled WGS sequence"/>
</dbReference>
<accession>A0ABT3C557</accession>
<sequence>MTKPNHNPHTDHFHVDLSWEGALQPSPLFAGGVPGFGAGAVAAPVGQTRSPSNPAATPVPATGIKHRPVEFVRLFGPYAKASEAKTGVPGLVTLAQAAVESGWGARAAGNNFFGIKARASDAPDTRQLWRTREVLSRPDIRSFPEVISVTLRADGRYTYVVKDWFRVFASPELAFVSHGALLRRNKRYAKAFQYQKDPYSFMAEVAKAGYATDPNYAKVVQSVMRRLEQSGWN</sequence>
<dbReference type="Gene3D" id="1.10.530.10">
    <property type="match status" value="1"/>
</dbReference>
<keyword evidence="1" id="KW-0378">Hydrolase</keyword>
<dbReference type="InterPro" id="IPR051056">
    <property type="entry name" value="Glycosyl_Hydrolase_73"/>
</dbReference>
<proteinExistence type="predicted"/>
<keyword evidence="4" id="KW-1185">Reference proteome</keyword>
<dbReference type="InterPro" id="IPR002901">
    <property type="entry name" value="MGlyc_endo_b_GlcNAc-like_dom"/>
</dbReference>
<feature type="domain" description="Mannosyl-glycoprotein endo-beta-N-acetylglucosamidase-like" evidence="2">
    <location>
        <begin position="61"/>
        <end position="233"/>
    </location>
</feature>
<dbReference type="EMBL" id="JACKTY010000005">
    <property type="protein sequence ID" value="MCV7224609.1"/>
    <property type="molecule type" value="Genomic_DNA"/>
</dbReference>
<reference evidence="3 4" key="1">
    <citation type="journal article" date="2022" name="BMC Genomics">
        <title>Comparative genome analysis of mycobacteria focusing on tRNA and non-coding RNA.</title>
        <authorList>
            <person name="Behra P.R.K."/>
            <person name="Pettersson B.M.F."/>
            <person name="Ramesh M."/>
            <person name="Das S."/>
            <person name="Dasgupta S."/>
            <person name="Kirsebom L.A."/>
        </authorList>
    </citation>
    <scope>NUCLEOTIDE SEQUENCE [LARGE SCALE GENOMIC DNA]</scope>
    <source>
        <strain evidence="3 4">DSM 44078</strain>
    </source>
</reference>
<gene>
    <name evidence="3" type="ORF">H7J73_00920</name>
</gene>
<dbReference type="PANTHER" id="PTHR33308:SF9">
    <property type="entry name" value="PEPTIDOGLYCAN HYDROLASE FLGJ"/>
    <property type="match status" value="1"/>
</dbReference>
<dbReference type="PANTHER" id="PTHR33308">
    <property type="entry name" value="PEPTIDOGLYCAN HYDROLASE FLGJ"/>
    <property type="match status" value="1"/>
</dbReference>
<protein>
    <submittedName>
        <fullName evidence="3">Glucosaminidase domain-containing protein</fullName>
    </submittedName>
</protein>
<dbReference type="Pfam" id="PF01832">
    <property type="entry name" value="Glucosaminidase"/>
    <property type="match status" value="1"/>
</dbReference>
<comment type="caution">
    <text evidence="3">The sequence shown here is derived from an EMBL/GenBank/DDBJ whole genome shotgun (WGS) entry which is preliminary data.</text>
</comment>
<evidence type="ECO:0000259" key="2">
    <source>
        <dbReference type="SMART" id="SM00047"/>
    </source>
</evidence>
<evidence type="ECO:0000256" key="1">
    <source>
        <dbReference type="ARBA" id="ARBA00022801"/>
    </source>
</evidence>